<organism evidence="1 2">
    <name type="scientific">Homarus americanus</name>
    <name type="common">American lobster</name>
    <dbReference type="NCBI Taxonomy" id="6706"/>
    <lineage>
        <taxon>Eukaryota</taxon>
        <taxon>Metazoa</taxon>
        <taxon>Ecdysozoa</taxon>
        <taxon>Arthropoda</taxon>
        <taxon>Crustacea</taxon>
        <taxon>Multicrustacea</taxon>
        <taxon>Malacostraca</taxon>
        <taxon>Eumalacostraca</taxon>
        <taxon>Eucarida</taxon>
        <taxon>Decapoda</taxon>
        <taxon>Pleocyemata</taxon>
        <taxon>Astacidea</taxon>
        <taxon>Nephropoidea</taxon>
        <taxon>Nephropidae</taxon>
        <taxon>Homarus</taxon>
    </lineage>
</organism>
<dbReference type="EMBL" id="JAHLQT010024847">
    <property type="protein sequence ID" value="KAG7165016.1"/>
    <property type="molecule type" value="Genomic_DNA"/>
</dbReference>
<reference evidence="1" key="1">
    <citation type="journal article" date="2021" name="Sci. Adv.">
        <title>The American lobster genome reveals insights on longevity, neural, and immune adaptations.</title>
        <authorList>
            <person name="Polinski J.M."/>
            <person name="Zimin A.V."/>
            <person name="Clark K.F."/>
            <person name="Kohn A.B."/>
            <person name="Sadowski N."/>
            <person name="Timp W."/>
            <person name="Ptitsyn A."/>
            <person name="Khanna P."/>
            <person name="Romanova D.Y."/>
            <person name="Williams P."/>
            <person name="Greenwood S.J."/>
            <person name="Moroz L.L."/>
            <person name="Walt D.R."/>
            <person name="Bodnar A.G."/>
        </authorList>
    </citation>
    <scope>NUCLEOTIDE SEQUENCE</scope>
    <source>
        <strain evidence="1">GMGI-L3</strain>
    </source>
</reference>
<protein>
    <submittedName>
        <fullName evidence="1">Uncharacterized protein</fullName>
    </submittedName>
</protein>
<gene>
    <name evidence="1" type="ORF">Hamer_G004762</name>
</gene>
<dbReference type="AlphaFoldDB" id="A0A8J5JW86"/>
<keyword evidence="2" id="KW-1185">Reference proteome</keyword>
<dbReference type="Proteomes" id="UP000747542">
    <property type="component" value="Unassembled WGS sequence"/>
</dbReference>
<name>A0A8J5JW86_HOMAM</name>
<evidence type="ECO:0000313" key="2">
    <source>
        <dbReference type="Proteomes" id="UP000747542"/>
    </source>
</evidence>
<proteinExistence type="predicted"/>
<comment type="caution">
    <text evidence="1">The sequence shown here is derived from an EMBL/GenBank/DDBJ whole genome shotgun (WGS) entry which is preliminary data.</text>
</comment>
<sequence>MASTPSSVEDHLGVLERFVVLLYDRASSSVVNEASKQAALLEHTNLPGRLYLGTDVGGCSLASIPW</sequence>
<evidence type="ECO:0000313" key="1">
    <source>
        <dbReference type="EMBL" id="KAG7165016.1"/>
    </source>
</evidence>
<accession>A0A8J5JW86</accession>